<reference evidence="1 2" key="1">
    <citation type="submission" date="2018-08" db="EMBL/GenBank/DDBJ databases">
        <title>A genome reference for cultivated species of the human gut microbiota.</title>
        <authorList>
            <person name="Zou Y."/>
            <person name="Xue W."/>
            <person name="Luo G."/>
        </authorList>
    </citation>
    <scope>NUCLEOTIDE SEQUENCE [LARGE SCALE GENOMIC DNA]</scope>
    <source>
        <strain evidence="1 2">AM30-5LB</strain>
    </source>
</reference>
<dbReference type="Proteomes" id="UP000286050">
    <property type="component" value="Unassembled WGS sequence"/>
</dbReference>
<dbReference type="EMBL" id="QSJI01000001">
    <property type="protein sequence ID" value="RHD57662.1"/>
    <property type="molecule type" value="Genomic_DNA"/>
</dbReference>
<protein>
    <recommendedName>
        <fullName evidence="3">Poly(Hydroxyalcanoate) granule associated protein (Phasin)</fullName>
    </recommendedName>
</protein>
<sequence>MATKFEELVNGMVNVGFGAAAVTAEKGKELLDGLNARGEEVLRDLNDRGEQARHDSRSSDFTRSMSDIFMDAGGTFSEVTERLSERGATAAERILDELILARVRLLTKSERVAFMAHVRDLVDSVDDGTVTVEVEEAVVVDAEPAAPVDAEPVEDGQAVE</sequence>
<proteinExistence type="predicted"/>
<name>A0A414G0I1_9ACTN</name>
<organism evidence="1 2">
    <name type="scientific">Collinsella intestinalis</name>
    <dbReference type="NCBI Taxonomy" id="147207"/>
    <lineage>
        <taxon>Bacteria</taxon>
        <taxon>Bacillati</taxon>
        <taxon>Actinomycetota</taxon>
        <taxon>Coriobacteriia</taxon>
        <taxon>Coriobacteriales</taxon>
        <taxon>Coriobacteriaceae</taxon>
        <taxon>Collinsella</taxon>
    </lineage>
</organism>
<gene>
    <name evidence="1" type="ORF">DW787_02165</name>
</gene>
<evidence type="ECO:0000313" key="2">
    <source>
        <dbReference type="Proteomes" id="UP000286050"/>
    </source>
</evidence>
<evidence type="ECO:0008006" key="3">
    <source>
        <dbReference type="Google" id="ProtNLM"/>
    </source>
</evidence>
<dbReference type="RefSeq" id="WP_118271418.1">
    <property type="nucleotide sequence ID" value="NZ_QSJI01000001.1"/>
</dbReference>
<accession>A0A414G0I1</accession>
<comment type="caution">
    <text evidence="1">The sequence shown here is derived from an EMBL/GenBank/DDBJ whole genome shotgun (WGS) entry which is preliminary data.</text>
</comment>
<dbReference type="AlphaFoldDB" id="A0A414G0I1"/>
<evidence type="ECO:0000313" key="1">
    <source>
        <dbReference type="EMBL" id="RHD57662.1"/>
    </source>
</evidence>